<dbReference type="PROSITE" id="PS50943">
    <property type="entry name" value="HTH_CROC1"/>
    <property type="match status" value="1"/>
</dbReference>
<dbReference type="AlphaFoldDB" id="A0A9X2IQT0"/>
<proteinExistence type="predicted"/>
<dbReference type="Proteomes" id="UP001155240">
    <property type="component" value="Unassembled WGS sequence"/>
</dbReference>
<protein>
    <submittedName>
        <fullName evidence="3">Helix-turn-helix domain-containing protein</fullName>
    </submittedName>
</protein>
<evidence type="ECO:0000313" key="3">
    <source>
        <dbReference type="EMBL" id="MCM6761545.1"/>
    </source>
</evidence>
<dbReference type="InterPro" id="IPR010982">
    <property type="entry name" value="Lambda_DNA-bd_dom_sf"/>
</dbReference>
<organism evidence="3 4">
    <name type="scientific">Rathayibacter rubneri</name>
    <dbReference type="NCBI Taxonomy" id="2950106"/>
    <lineage>
        <taxon>Bacteria</taxon>
        <taxon>Bacillati</taxon>
        <taxon>Actinomycetota</taxon>
        <taxon>Actinomycetes</taxon>
        <taxon>Micrococcales</taxon>
        <taxon>Microbacteriaceae</taxon>
        <taxon>Rathayibacter</taxon>
    </lineage>
</organism>
<dbReference type="Pfam" id="PF01381">
    <property type="entry name" value="HTH_3"/>
    <property type="match status" value="1"/>
</dbReference>
<accession>A0A9X2IQT0</accession>
<feature type="region of interest" description="Disordered" evidence="1">
    <location>
        <begin position="19"/>
        <end position="43"/>
    </location>
</feature>
<dbReference type="Gene3D" id="1.10.260.40">
    <property type="entry name" value="lambda repressor-like DNA-binding domains"/>
    <property type="match status" value="1"/>
</dbReference>
<dbReference type="GO" id="GO:0003677">
    <property type="term" value="F:DNA binding"/>
    <property type="evidence" value="ECO:0007669"/>
    <property type="project" value="InterPro"/>
</dbReference>
<dbReference type="SUPFAM" id="SSF47413">
    <property type="entry name" value="lambda repressor-like DNA-binding domains"/>
    <property type="match status" value="1"/>
</dbReference>
<evidence type="ECO:0000259" key="2">
    <source>
        <dbReference type="PROSITE" id="PS50943"/>
    </source>
</evidence>
<evidence type="ECO:0000313" key="4">
    <source>
        <dbReference type="Proteomes" id="UP001155240"/>
    </source>
</evidence>
<gene>
    <name evidence="3" type="ORF">NB037_03850</name>
</gene>
<keyword evidence="4" id="KW-1185">Reference proteome</keyword>
<dbReference type="RefSeq" id="WP_251943858.1">
    <property type="nucleotide sequence ID" value="NZ_JAMRYM010000007.1"/>
</dbReference>
<dbReference type="CDD" id="cd00093">
    <property type="entry name" value="HTH_XRE"/>
    <property type="match status" value="1"/>
</dbReference>
<feature type="domain" description="HTH cro/C1-type" evidence="2">
    <location>
        <begin position="8"/>
        <end position="51"/>
    </location>
</feature>
<sequence length="192" mass="21104">MISPGVLLRAARKSGNLTQDQLAQRTGVDQARVSRSEHDQESPRFATVDRLLSGSGHRLYAAPTRRDDAATAAVRIRARLERGDRHGALRHLLQLNDDLLAERGLVRGVLAVTAPESTGQKVWDAAIAALVSWRLGEEHVPLPGWVAEPSRRLLRSRVLRVDPADPAPAQGDVPEEFLRHGVLAWRDTFASV</sequence>
<reference evidence="3" key="1">
    <citation type="submission" date="2022-06" db="EMBL/GenBank/DDBJ databases">
        <title>Whole genome shotgun sequencing (WGS) of Rathayibacter sp. ZW T2_19, isolated from stored onions (Allium cepa).</title>
        <authorList>
            <person name="Stoll D.A."/>
            <person name="Huch M."/>
        </authorList>
    </citation>
    <scope>NUCLEOTIDE SEQUENCE</scope>
    <source>
        <strain evidence="3">ZW T2_19</strain>
    </source>
</reference>
<dbReference type="EMBL" id="JAMRYM010000007">
    <property type="protein sequence ID" value="MCM6761545.1"/>
    <property type="molecule type" value="Genomic_DNA"/>
</dbReference>
<evidence type="ECO:0000256" key="1">
    <source>
        <dbReference type="SAM" id="MobiDB-lite"/>
    </source>
</evidence>
<dbReference type="InterPro" id="IPR001387">
    <property type="entry name" value="Cro/C1-type_HTH"/>
</dbReference>
<name>A0A9X2IQT0_9MICO</name>
<comment type="caution">
    <text evidence="3">The sequence shown here is derived from an EMBL/GenBank/DDBJ whole genome shotgun (WGS) entry which is preliminary data.</text>
</comment>
<feature type="compositionally biased region" description="Basic and acidic residues" evidence="1">
    <location>
        <begin position="32"/>
        <end position="42"/>
    </location>
</feature>